<evidence type="ECO:0000313" key="2">
    <source>
        <dbReference type="Proteomes" id="UP000268014"/>
    </source>
</evidence>
<sequence>MTSSSRKASTLRISNAATDHRWVSRYARLPNGITETSSMQIKGLQEMMCESQSECTSWIRLFRAVSRQIDFFFNLSLEWSHFKVFGVDTLLLLPYHSSL</sequence>
<proteinExistence type="predicted"/>
<name>A0A0N4VZM8_HAEPC</name>
<keyword evidence="2" id="KW-1185">Reference proteome</keyword>
<evidence type="ECO:0000313" key="1">
    <source>
        <dbReference type="EMBL" id="VDO16598.1"/>
    </source>
</evidence>
<organism evidence="3">
    <name type="scientific">Haemonchus placei</name>
    <name type="common">Barber's pole worm</name>
    <dbReference type="NCBI Taxonomy" id="6290"/>
    <lineage>
        <taxon>Eukaryota</taxon>
        <taxon>Metazoa</taxon>
        <taxon>Ecdysozoa</taxon>
        <taxon>Nematoda</taxon>
        <taxon>Chromadorea</taxon>
        <taxon>Rhabditida</taxon>
        <taxon>Rhabditina</taxon>
        <taxon>Rhabditomorpha</taxon>
        <taxon>Strongyloidea</taxon>
        <taxon>Trichostrongylidae</taxon>
        <taxon>Haemonchus</taxon>
    </lineage>
</organism>
<reference evidence="3" key="1">
    <citation type="submission" date="2017-02" db="UniProtKB">
        <authorList>
            <consortium name="WormBaseParasite"/>
        </authorList>
    </citation>
    <scope>IDENTIFICATION</scope>
</reference>
<dbReference type="Proteomes" id="UP000268014">
    <property type="component" value="Unassembled WGS sequence"/>
</dbReference>
<gene>
    <name evidence="1" type="ORF">HPLM_LOCUS2746</name>
</gene>
<protein>
    <submittedName>
        <fullName evidence="3">PH domain-containing protein</fullName>
    </submittedName>
</protein>
<reference evidence="1 2" key="2">
    <citation type="submission" date="2018-11" db="EMBL/GenBank/DDBJ databases">
        <authorList>
            <consortium name="Pathogen Informatics"/>
        </authorList>
    </citation>
    <scope>NUCLEOTIDE SEQUENCE [LARGE SCALE GENOMIC DNA]</scope>
    <source>
        <strain evidence="1 2">MHpl1</strain>
    </source>
</reference>
<accession>A0A0N4VZM8</accession>
<dbReference type="EMBL" id="UZAF01006522">
    <property type="protein sequence ID" value="VDO16598.1"/>
    <property type="molecule type" value="Genomic_DNA"/>
</dbReference>
<dbReference type="WBParaSite" id="HPLM_0000275001-mRNA-1">
    <property type="protein sequence ID" value="HPLM_0000275001-mRNA-1"/>
    <property type="gene ID" value="HPLM_0000275001"/>
</dbReference>
<evidence type="ECO:0000313" key="3">
    <source>
        <dbReference type="WBParaSite" id="HPLM_0000275001-mRNA-1"/>
    </source>
</evidence>
<dbReference type="AlphaFoldDB" id="A0A0N4VZM8"/>